<protein>
    <submittedName>
        <fullName evidence="3">LINE-1 retrotransposable element ORF1 protein</fullName>
    </submittedName>
</protein>
<reference evidence="3 4" key="1">
    <citation type="submission" date="2018-10" db="EMBL/GenBank/DDBJ databases">
        <title>Genome assembly for a Yunnan-Guizhou Plateau 3E fish, Anabarilius grahami (Regan), and its evolutionary and genetic applications.</title>
        <authorList>
            <person name="Jiang W."/>
        </authorList>
    </citation>
    <scope>NUCLEOTIDE SEQUENCE [LARGE SCALE GENOMIC DNA]</scope>
    <source>
        <strain evidence="3">AG-KIZ</strain>
        <tissue evidence="3">Muscle</tissue>
    </source>
</reference>
<feature type="region of interest" description="Disordered" evidence="2">
    <location>
        <begin position="1"/>
        <end position="42"/>
    </location>
</feature>
<dbReference type="OrthoDB" id="8861212at2759"/>
<proteinExistence type="predicted"/>
<keyword evidence="1" id="KW-0175">Coiled coil</keyword>
<evidence type="ECO:0000256" key="1">
    <source>
        <dbReference type="SAM" id="Coils"/>
    </source>
</evidence>
<dbReference type="EMBL" id="RJVU01061403">
    <property type="protein sequence ID" value="ROJ36683.1"/>
    <property type="molecule type" value="Genomic_DNA"/>
</dbReference>
<comment type="caution">
    <text evidence="3">The sequence shown here is derived from an EMBL/GenBank/DDBJ whole genome shotgun (WGS) entry which is preliminary data.</text>
</comment>
<evidence type="ECO:0000313" key="3">
    <source>
        <dbReference type="EMBL" id="ROJ36683.1"/>
    </source>
</evidence>
<dbReference type="InterPro" id="IPR004244">
    <property type="entry name" value="Transposase_22"/>
</dbReference>
<gene>
    <name evidence="3" type="ORF">DPX16_0900</name>
</gene>
<feature type="coiled-coil region" evidence="1">
    <location>
        <begin position="81"/>
        <end position="115"/>
    </location>
</feature>
<organism evidence="3 4">
    <name type="scientific">Anabarilius grahami</name>
    <name type="common">Kanglang fish</name>
    <name type="synonym">Barilius grahami</name>
    <dbReference type="NCBI Taxonomy" id="495550"/>
    <lineage>
        <taxon>Eukaryota</taxon>
        <taxon>Metazoa</taxon>
        <taxon>Chordata</taxon>
        <taxon>Craniata</taxon>
        <taxon>Vertebrata</taxon>
        <taxon>Euteleostomi</taxon>
        <taxon>Actinopterygii</taxon>
        <taxon>Neopterygii</taxon>
        <taxon>Teleostei</taxon>
        <taxon>Ostariophysi</taxon>
        <taxon>Cypriniformes</taxon>
        <taxon>Xenocyprididae</taxon>
        <taxon>Xenocypridinae</taxon>
        <taxon>Xenocypridinae incertae sedis</taxon>
        <taxon>Anabarilius</taxon>
    </lineage>
</organism>
<evidence type="ECO:0000256" key="2">
    <source>
        <dbReference type="SAM" id="MobiDB-lite"/>
    </source>
</evidence>
<accession>A0A3N0XUB0</accession>
<name>A0A3N0XUB0_ANAGA</name>
<sequence>MPKHKKAEKLDTEEAESTENNTEQQSANAKNLTSSETTTPTNTDIMEAITKLNGSFDTKLEVLSSTLSEMKEALTNIGTRVAATEEAVKVHETRIESLEKLCTLLEAECEKLKEKTCDLESRSRRQNIRIVGVKEGAEKGKPTEFVTNLLTQVLDAGNFDRPIQIDRAHRLLQPPREGRSRAFIVRLHHYQVKEHILRLARSNKLQYEGKEIHIFPDLAADVLKQRQKFDAIRKKCREH</sequence>
<feature type="compositionally biased region" description="Low complexity" evidence="2">
    <location>
        <begin position="33"/>
        <end position="42"/>
    </location>
</feature>
<dbReference type="Gene3D" id="3.30.70.1820">
    <property type="entry name" value="L1 transposable element, RRM domain"/>
    <property type="match status" value="1"/>
</dbReference>
<dbReference type="Proteomes" id="UP000281406">
    <property type="component" value="Unassembled WGS sequence"/>
</dbReference>
<dbReference type="PANTHER" id="PTHR11505">
    <property type="entry name" value="L1 TRANSPOSABLE ELEMENT-RELATED"/>
    <property type="match status" value="1"/>
</dbReference>
<keyword evidence="4" id="KW-1185">Reference proteome</keyword>
<evidence type="ECO:0000313" key="4">
    <source>
        <dbReference type="Proteomes" id="UP000281406"/>
    </source>
</evidence>
<dbReference type="AlphaFoldDB" id="A0A3N0XUB0"/>